<reference evidence="3 4" key="1">
    <citation type="submission" date="2023-03" db="EMBL/GenBank/DDBJ databases">
        <title>WGS of Gossypium arboreum.</title>
        <authorList>
            <person name="Yu D."/>
        </authorList>
    </citation>
    <scope>NUCLEOTIDE SEQUENCE [LARGE SCALE GENOMIC DNA]</scope>
    <source>
        <tissue evidence="3">Leaf</tissue>
    </source>
</reference>
<sequence length="80" mass="8968">MAEAENKNHFVLVHGICNSPWNWFKLKPQPESASCRVTLLDLAASGVNMKAIHDVRTFEEYSRQLLAFLASNRPLLLGTA</sequence>
<dbReference type="InterPro" id="IPR029058">
    <property type="entry name" value="AB_hydrolase_fold"/>
</dbReference>
<dbReference type="SUPFAM" id="SSF53474">
    <property type="entry name" value="alpha/beta-Hydrolases"/>
    <property type="match status" value="1"/>
</dbReference>
<accession>A0ABR0MPJ4</accession>
<feature type="domain" description="AB hydrolase-1" evidence="2">
    <location>
        <begin position="8"/>
        <end position="67"/>
    </location>
</feature>
<gene>
    <name evidence="3" type="ORF">PVK06_043071</name>
</gene>
<organism evidence="3 4">
    <name type="scientific">Gossypium arboreum</name>
    <name type="common">Tree cotton</name>
    <name type="synonym">Gossypium nanking</name>
    <dbReference type="NCBI Taxonomy" id="29729"/>
    <lineage>
        <taxon>Eukaryota</taxon>
        <taxon>Viridiplantae</taxon>
        <taxon>Streptophyta</taxon>
        <taxon>Embryophyta</taxon>
        <taxon>Tracheophyta</taxon>
        <taxon>Spermatophyta</taxon>
        <taxon>Magnoliopsida</taxon>
        <taxon>eudicotyledons</taxon>
        <taxon>Gunneridae</taxon>
        <taxon>Pentapetalae</taxon>
        <taxon>rosids</taxon>
        <taxon>malvids</taxon>
        <taxon>Malvales</taxon>
        <taxon>Malvaceae</taxon>
        <taxon>Malvoideae</taxon>
        <taxon>Gossypium</taxon>
    </lineage>
</organism>
<dbReference type="Gene3D" id="3.40.50.1820">
    <property type="entry name" value="alpha/beta hydrolase"/>
    <property type="match status" value="1"/>
</dbReference>
<proteinExistence type="predicted"/>
<comment type="caution">
    <text evidence="3">The sequence shown here is derived from an EMBL/GenBank/DDBJ whole genome shotgun (WGS) entry which is preliminary data.</text>
</comment>
<dbReference type="Pfam" id="PF00561">
    <property type="entry name" value="Abhydrolase_1"/>
    <property type="match status" value="1"/>
</dbReference>
<evidence type="ECO:0000313" key="4">
    <source>
        <dbReference type="Proteomes" id="UP001358586"/>
    </source>
</evidence>
<evidence type="ECO:0000313" key="3">
    <source>
        <dbReference type="EMBL" id="KAK5775202.1"/>
    </source>
</evidence>
<dbReference type="Proteomes" id="UP001358586">
    <property type="component" value="Chromosome 12"/>
</dbReference>
<evidence type="ECO:0000256" key="1">
    <source>
        <dbReference type="ARBA" id="ARBA00022801"/>
    </source>
</evidence>
<dbReference type="PANTHER" id="PTHR10992:SF1083">
    <property type="entry name" value="METHYLESTERASE 1"/>
    <property type="match status" value="1"/>
</dbReference>
<keyword evidence="4" id="KW-1185">Reference proteome</keyword>
<dbReference type="PANTHER" id="PTHR10992">
    <property type="entry name" value="METHYLESTERASE FAMILY MEMBER"/>
    <property type="match status" value="1"/>
</dbReference>
<dbReference type="InterPro" id="IPR000073">
    <property type="entry name" value="AB_hydrolase_1"/>
</dbReference>
<protein>
    <recommendedName>
        <fullName evidence="2">AB hydrolase-1 domain-containing protein</fullName>
    </recommendedName>
</protein>
<dbReference type="EMBL" id="JARKNE010000012">
    <property type="protein sequence ID" value="KAK5775202.1"/>
    <property type="molecule type" value="Genomic_DNA"/>
</dbReference>
<keyword evidence="1" id="KW-0378">Hydrolase</keyword>
<dbReference type="InterPro" id="IPR045889">
    <property type="entry name" value="MES/HNL"/>
</dbReference>
<name>A0ABR0MPJ4_GOSAR</name>
<evidence type="ECO:0000259" key="2">
    <source>
        <dbReference type="Pfam" id="PF00561"/>
    </source>
</evidence>